<dbReference type="Pfam" id="PF08867">
    <property type="entry name" value="FRG"/>
    <property type="match status" value="1"/>
</dbReference>
<proteinExistence type="predicted"/>
<gene>
    <name evidence="2" type="ORF">CGS55_15345</name>
    <name evidence="3" type="ORF">CGS56_01140</name>
</gene>
<feature type="domain" description="FRG" evidence="1">
    <location>
        <begin position="24"/>
        <end position="123"/>
    </location>
</feature>
<evidence type="ECO:0000313" key="4">
    <source>
        <dbReference type="Proteomes" id="UP000219901"/>
    </source>
</evidence>
<comment type="caution">
    <text evidence="3">The sequence shown here is derived from an EMBL/GenBank/DDBJ whole genome shotgun (WGS) entry which is preliminary data.</text>
</comment>
<dbReference type="EMBL" id="NMTV01000073">
    <property type="protein sequence ID" value="PDX71097.1"/>
    <property type="molecule type" value="Genomic_DNA"/>
</dbReference>
<name>A0A2A7ADM6_9FIRM</name>
<accession>A0A2A7ADM6</accession>
<dbReference type="Proteomes" id="UP000219901">
    <property type="component" value="Unassembled WGS sequence"/>
</dbReference>
<reference evidence="4 5" key="1">
    <citation type="journal article" date="2017" name="Front. Microbiol.">
        <title>New Insights into the Diversity of the Genus Faecalibacterium.</title>
        <authorList>
            <person name="Benevides L."/>
            <person name="Burman S."/>
            <person name="Martin R."/>
            <person name="Robert V."/>
            <person name="Thomas M."/>
            <person name="Miquel S."/>
            <person name="Chain F."/>
            <person name="Sokol H."/>
            <person name="Bermudez-Humaran L.G."/>
            <person name="Morrison M."/>
            <person name="Langella P."/>
            <person name="Azevedo V.A."/>
            <person name="Chatel J.M."/>
            <person name="Soares S."/>
        </authorList>
    </citation>
    <scope>NUCLEOTIDE SEQUENCE [LARGE SCALE GENOMIC DNA]</scope>
    <source>
        <strain evidence="2 4">CNCM I 4546</strain>
        <strain evidence="3 5">CNCM I 4573</strain>
    </source>
</reference>
<evidence type="ECO:0000313" key="2">
    <source>
        <dbReference type="EMBL" id="PDX71097.1"/>
    </source>
</evidence>
<evidence type="ECO:0000313" key="5">
    <source>
        <dbReference type="Proteomes" id="UP000220157"/>
    </source>
</evidence>
<sequence>MIRELKINNIGNYIEAITQIDAEQQYRMWFRGQSDYSWGLVPSVQRKDGMGKHYEQYVSTNFMIHTMRLNPNAPQRYDRASWLTLMQHYGLPTRLLDWSESPLVALYFALSSDKDAKTDAAVWVLNPMKLNKKVGYGEYVPPISYDSLSGDLEGAFSNQDNDDNESQGKIIACHGVGCDLRMYVQQSDFTIHSTTERLDRILKLDESCDYFYKIRIPQKIRKKLLVQLDAMGFHESSIYPDMEHIAKEQATSHFNF</sequence>
<dbReference type="EMBL" id="NMTW01000007">
    <property type="protein sequence ID" value="PDX77028.1"/>
    <property type="molecule type" value="Genomic_DNA"/>
</dbReference>
<evidence type="ECO:0000313" key="3">
    <source>
        <dbReference type="EMBL" id="PDX77028.1"/>
    </source>
</evidence>
<protein>
    <recommendedName>
        <fullName evidence="1">FRG domain-containing protein</fullName>
    </recommendedName>
</protein>
<organism evidence="3 5">
    <name type="scientific">Faecalibacterium prausnitzii</name>
    <dbReference type="NCBI Taxonomy" id="853"/>
    <lineage>
        <taxon>Bacteria</taxon>
        <taxon>Bacillati</taxon>
        <taxon>Bacillota</taxon>
        <taxon>Clostridia</taxon>
        <taxon>Eubacteriales</taxon>
        <taxon>Oscillospiraceae</taxon>
        <taxon>Faecalibacterium</taxon>
    </lineage>
</organism>
<dbReference type="InterPro" id="IPR014966">
    <property type="entry name" value="FRG-dom"/>
</dbReference>
<reference evidence="3" key="2">
    <citation type="submission" date="2017-07" db="EMBL/GenBank/DDBJ databases">
        <authorList>
            <person name="Sun Z.S."/>
            <person name="Albrecht U."/>
            <person name="Echele G."/>
            <person name="Lee C.C."/>
        </authorList>
    </citation>
    <scope>NUCLEOTIDE SEQUENCE</scope>
    <source>
        <strain evidence="2">CNCM I 4546</strain>
        <strain evidence="3">CNCM I 4573</strain>
    </source>
</reference>
<dbReference type="AlphaFoldDB" id="A0A2A7ADM6"/>
<dbReference type="RefSeq" id="WP_097783990.1">
    <property type="nucleotide sequence ID" value="NZ_JBBNHN010000003.1"/>
</dbReference>
<evidence type="ECO:0000259" key="1">
    <source>
        <dbReference type="SMART" id="SM00901"/>
    </source>
</evidence>
<dbReference type="SMART" id="SM00901">
    <property type="entry name" value="FRG"/>
    <property type="match status" value="1"/>
</dbReference>
<dbReference type="Proteomes" id="UP000220157">
    <property type="component" value="Unassembled WGS sequence"/>
</dbReference>